<protein>
    <submittedName>
        <fullName evidence="1">Uncharacterized protein</fullName>
    </submittedName>
</protein>
<evidence type="ECO:0000313" key="2">
    <source>
        <dbReference type="Proteomes" id="UP000800038"/>
    </source>
</evidence>
<dbReference type="Proteomes" id="UP000800038">
    <property type="component" value="Unassembled WGS sequence"/>
</dbReference>
<dbReference type="PANTHER" id="PTHR33481:SF1">
    <property type="entry name" value="ENDONUCLEASE_EXONUCLEASE_PHOSPHATASE DOMAIN-CONTAINING PROTEIN-RELATED"/>
    <property type="match status" value="1"/>
</dbReference>
<dbReference type="OrthoDB" id="3935025at2759"/>
<dbReference type="EMBL" id="ML976442">
    <property type="protein sequence ID" value="KAF1934601.1"/>
    <property type="molecule type" value="Genomic_DNA"/>
</dbReference>
<sequence length="127" mass="13978">MLLGTAVQWRGDNCNDRGRWCNSTSLCRHYPFKSIAPCKRAHFIVGQAGIVNLQNSVLTAICVLLTATTIPLTIILKKPGKPDYSAPKAYRVIALLSCLGKVIERLLAKRLSALAEVSILLYPSQIR</sequence>
<reference evidence="1" key="1">
    <citation type="journal article" date="2020" name="Stud. Mycol.">
        <title>101 Dothideomycetes genomes: a test case for predicting lifestyles and emergence of pathogens.</title>
        <authorList>
            <person name="Haridas S."/>
            <person name="Albert R."/>
            <person name="Binder M."/>
            <person name="Bloem J."/>
            <person name="Labutti K."/>
            <person name="Salamov A."/>
            <person name="Andreopoulos B."/>
            <person name="Baker S."/>
            <person name="Barry K."/>
            <person name="Bills G."/>
            <person name="Bluhm B."/>
            <person name="Cannon C."/>
            <person name="Castanera R."/>
            <person name="Culley D."/>
            <person name="Daum C."/>
            <person name="Ezra D."/>
            <person name="Gonzalez J."/>
            <person name="Henrissat B."/>
            <person name="Kuo A."/>
            <person name="Liang C."/>
            <person name="Lipzen A."/>
            <person name="Lutzoni F."/>
            <person name="Magnuson J."/>
            <person name="Mondo S."/>
            <person name="Nolan M."/>
            <person name="Ohm R."/>
            <person name="Pangilinan J."/>
            <person name="Park H.-J."/>
            <person name="Ramirez L."/>
            <person name="Alfaro M."/>
            <person name="Sun H."/>
            <person name="Tritt A."/>
            <person name="Yoshinaga Y."/>
            <person name="Zwiers L.-H."/>
            <person name="Turgeon B."/>
            <person name="Goodwin S."/>
            <person name="Spatafora J."/>
            <person name="Crous P."/>
            <person name="Grigoriev I."/>
        </authorList>
    </citation>
    <scope>NUCLEOTIDE SEQUENCE</scope>
    <source>
        <strain evidence="1">CBS 161.51</strain>
    </source>
</reference>
<evidence type="ECO:0000313" key="1">
    <source>
        <dbReference type="EMBL" id="KAF1934601.1"/>
    </source>
</evidence>
<organism evidence="1 2">
    <name type="scientific">Clathrospora elynae</name>
    <dbReference type="NCBI Taxonomy" id="706981"/>
    <lineage>
        <taxon>Eukaryota</taxon>
        <taxon>Fungi</taxon>
        <taxon>Dikarya</taxon>
        <taxon>Ascomycota</taxon>
        <taxon>Pezizomycotina</taxon>
        <taxon>Dothideomycetes</taxon>
        <taxon>Pleosporomycetidae</taxon>
        <taxon>Pleosporales</taxon>
        <taxon>Diademaceae</taxon>
        <taxon>Clathrospora</taxon>
    </lineage>
</organism>
<name>A0A6A5S1S5_9PLEO</name>
<accession>A0A6A5S1S5</accession>
<proteinExistence type="predicted"/>
<dbReference type="PANTHER" id="PTHR33481">
    <property type="entry name" value="REVERSE TRANSCRIPTASE"/>
    <property type="match status" value="1"/>
</dbReference>
<keyword evidence="2" id="KW-1185">Reference proteome</keyword>
<gene>
    <name evidence="1" type="ORF">EJ02DRAFT_363347</name>
</gene>
<dbReference type="AlphaFoldDB" id="A0A6A5S1S5"/>